<protein>
    <submittedName>
        <fullName evidence="1">Uncharacterized protein</fullName>
    </submittedName>
</protein>
<evidence type="ECO:0000313" key="1">
    <source>
        <dbReference type="EMBL" id="KAK5965171.1"/>
    </source>
</evidence>
<organism evidence="1 2">
    <name type="scientific">Trichostrongylus colubriformis</name>
    <name type="common">Black scour worm</name>
    <dbReference type="NCBI Taxonomy" id="6319"/>
    <lineage>
        <taxon>Eukaryota</taxon>
        <taxon>Metazoa</taxon>
        <taxon>Ecdysozoa</taxon>
        <taxon>Nematoda</taxon>
        <taxon>Chromadorea</taxon>
        <taxon>Rhabditida</taxon>
        <taxon>Rhabditina</taxon>
        <taxon>Rhabditomorpha</taxon>
        <taxon>Strongyloidea</taxon>
        <taxon>Trichostrongylidae</taxon>
        <taxon>Trichostrongylus</taxon>
    </lineage>
</organism>
<dbReference type="Proteomes" id="UP001331761">
    <property type="component" value="Unassembled WGS sequence"/>
</dbReference>
<accession>A0AAN8ENM6</accession>
<proteinExistence type="predicted"/>
<dbReference type="AlphaFoldDB" id="A0AAN8ENM6"/>
<reference evidence="1 2" key="1">
    <citation type="submission" date="2019-10" db="EMBL/GenBank/DDBJ databases">
        <title>Assembly and Annotation for the nematode Trichostrongylus colubriformis.</title>
        <authorList>
            <person name="Martin J."/>
        </authorList>
    </citation>
    <scope>NUCLEOTIDE SEQUENCE [LARGE SCALE GENOMIC DNA]</scope>
    <source>
        <strain evidence="1">G859</strain>
        <tissue evidence="1">Whole worm</tissue>
    </source>
</reference>
<keyword evidence="2" id="KW-1185">Reference proteome</keyword>
<dbReference type="EMBL" id="WIXE01024927">
    <property type="protein sequence ID" value="KAK5965171.1"/>
    <property type="molecule type" value="Genomic_DNA"/>
</dbReference>
<gene>
    <name evidence="1" type="ORF">GCK32_020491</name>
</gene>
<name>A0AAN8ENM6_TRICO</name>
<comment type="caution">
    <text evidence="1">The sequence shown here is derived from an EMBL/GenBank/DDBJ whole genome shotgun (WGS) entry which is preliminary data.</text>
</comment>
<sequence>VKTIYNDVKIAEKPIQLNMVGAFVALREDDCPVLYALAESEETLLSDNSTMDNSTIGIGFTETNSTETHDPYLPAHDHAILITK</sequence>
<evidence type="ECO:0000313" key="2">
    <source>
        <dbReference type="Proteomes" id="UP001331761"/>
    </source>
</evidence>
<feature type="non-terminal residue" evidence="1">
    <location>
        <position position="1"/>
    </location>
</feature>